<dbReference type="PANTHER" id="PTHR42648">
    <property type="entry name" value="TRANSPOSASE, PUTATIVE-RELATED"/>
    <property type="match status" value="1"/>
</dbReference>
<dbReference type="Pfam" id="PF13976">
    <property type="entry name" value="gag_pre-integrs"/>
    <property type="match status" value="1"/>
</dbReference>
<proteinExistence type="predicted"/>
<feature type="compositionally biased region" description="Polar residues" evidence="1">
    <location>
        <begin position="486"/>
        <end position="507"/>
    </location>
</feature>
<dbReference type="PANTHER" id="PTHR42648:SF21">
    <property type="entry name" value="CYSTEINE-RICH RLK (RECEPTOR-LIKE PROTEIN KINASE) 8"/>
    <property type="match status" value="1"/>
</dbReference>
<gene>
    <name evidence="4" type="ORF">Tci_015967</name>
</gene>
<organism evidence="4">
    <name type="scientific">Tanacetum cinerariifolium</name>
    <name type="common">Dalmatian daisy</name>
    <name type="synonym">Chrysanthemum cinerariifolium</name>
    <dbReference type="NCBI Taxonomy" id="118510"/>
    <lineage>
        <taxon>Eukaryota</taxon>
        <taxon>Viridiplantae</taxon>
        <taxon>Streptophyta</taxon>
        <taxon>Embryophyta</taxon>
        <taxon>Tracheophyta</taxon>
        <taxon>Spermatophyta</taxon>
        <taxon>Magnoliopsida</taxon>
        <taxon>eudicotyledons</taxon>
        <taxon>Gunneridae</taxon>
        <taxon>Pentapetalae</taxon>
        <taxon>asterids</taxon>
        <taxon>campanulids</taxon>
        <taxon>Asterales</taxon>
        <taxon>Asteraceae</taxon>
        <taxon>Asteroideae</taxon>
        <taxon>Anthemideae</taxon>
        <taxon>Anthemidinae</taxon>
        <taxon>Tanacetum</taxon>
    </lineage>
</organism>
<dbReference type="InterPro" id="IPR012337">
    <property type="entry name" value="RNaseH-like_sf"/>
</dbReference>
<name>A0A6L2K4N0_TANCI</name>
<dbReference type="InterPro" id="IPR025724">
    <property type="entry name" value="GAG-pre-integrase_dom"/>
</dbReference>
<comment type="caution">
    <text evidence="4">The sequence shown here is derived from an EMBL/GenBank/DDBJ whole genome shotgun (WGS) entry which is preliminary data.</text>
</comment>
<feature type="domain" description="GAG-pre-integrase" evidence="2">
    <location>
        <begin position="228"/>
        <end position="288"/>
    </location>
</feature>
<feature type="compositionally biased region" description="Basic and acidic residues" evidence="1">
    <location>
        <begin position="108"/>
        <end position="117"/>
    </location>
</feature>
<dbReference type="Gene3D" id="3.30.420.10">
    <property type="entry name" value="Ribonuclease H-like superfamily/Ribonuclease H"/>
    <property type="match status" value="1"/>
</dbReference>
<dbReference type="Pfam" id="PF25597">
    <property type="entry name" value="SH3_retrovirus"/>
    <property type="match status" value="1"/>
</dbReference>
<dbReference type="EMBL" id="BKCJ010001782">
    <property type="protein sequence ID" value="GEU43989.1"/>
    <property type="molecule type" value="Genomic_DNA"/>
</dbReference>
<feature type="region of interest" description="Disordered" evidence="1">
    <location>
        <begin position="486"/>
        <end position="515"/>
    </location>
</feature>
<sequence>MIQPGPEGSTQGYLLVSVEVLRYDKRNKSENIEIVSTEMELMLEQTQQVDGNAETMPSYDAKVISEGKNVNTKFENFETSGTVLYVTLLPKIIAIKAKKVSNSNVNTDRPKSKDTKSKNRVLKNTNAKSSTVHVRKMSRSASIDSNKRETKNSNVFQSNASVLSTKIVNAVNDAKYKNLEAASVVAKSRLSVATTPTATNKNLENDVLLIGSCDSNLHTISILEMAASSPVCLMSRATSTKSWLWHCMLSYLNFGTINQLTSKDLVDGLLKFKYKKDHLCSACEQGKSKKASLPPKLVLSTESKLELLHMDLCGPMRVAQILTIPTDNGTEFKNKKLRAFYAKLGIVHKTLIAHTPHKTPYELIQGCKPNIQYFHVFGSLCYLTNDRDDLGKMKLKANIGIFIGYFKSSRGFRIYNRQTKKIIETIHVKFNELTAMASECNNLEPEISCMNFQDSSEDSQSMPLKIDLDNLFGPLYEEYYEMSSQEVSDNSTANTLDNDNTFSSSSIVVKEDEAP</sequence>
<dbReference type="InterPro" id="IPR057670">
    <property type="entry name" value="SH3_retrovirus"/>
</dbReference>
<feature type="region of interest" description="Disordered" evidence="1">
    <location>
        <begin position="102"/>
        <end position="151"/>
    </location>
</feature>
<reference evidence="4" key="1">
    <citation type="journal article" date="2019" name="Sci. Rep.">
        <title>Draft genome of Tanacetum cinerariifolium, the natural source of mosquito coil.</title>
        <authorList>
            <person name="Yamashiro T."/>
            <person name="Shiraishi A."/>
            <person name="Satake H."/>
            <person name="Nakayama K."/>
        </authorList>
    </citation>
    <scope>NUCLEOTIDE SEQUENCE</scope>
</reference>
<dbReference type="SUPFAM" id="SSF53098">
    <property type="entry name" value="Ribonuclease H-like"/>
    <property type="match status" value="1"/>
</dbReference>
<evidence type="ECO:0000259" key="2">
    <source>
        <dbReference type="Pfam" id="PF13976"/>
    </source>
</evidence>
<evidence type="ECO:0000313" key="4">
    <source>
        <dbReference type="EMBL" id="GEU43989.1"/>
    </source>
</evidence>
<evidence type="ECO:0000259" key="3">
    <source>
        <dbReference type="Pfam" id="PF25597"/>
    </source>
</evidence>
<feature type="compositionally biased region" description="Polar residues" evidence="1">
    <location>
        <begin position="122"/>
        <end position="132"/>
    </location>
</feature>
<dbReference type="GO" id="GO:0003676">
    <property type="term" value="F:nucleic acid binding"/>
    <property type="evidence" value="ECO:0007669"/>
    <property type="project" value="InterPro"/>
</dbReference>
<dbReference type="InterPro" id="IPR039537">
    <property type="entry name" value="Retrotran_Ty1/copia-like"/>
</dbReference>
<dbReference type="AlphaFoldDB" id="A0A6L2K4N0"/>
<accession>A0A6L2K4N0</accession>
<dbReference type="InterPro" id="IPR036397">
    <property type="entry name" value="RNaseH_sf"/>
</dbReference>
<evidence type="ECO:0000256" key="1">
    <source>
        <dbReference type="SAM" id="MobiDB-lite"/>
    </source>
</evidence>
<protein>
    <submittedName>
        <fullName evidence="4">Retrovirus-related Pol polyprotein from transposon TNT 1-94</fullName>
    </submittedName>
</protein>
<feature type="domain" description="Retroviral polymerase SH3-like" evidence="3">
    <location>
        <begin position="379"/>
        <end position="433"/>
    </location>
</feature>